<keyword evidence="1 2" id="KW-0732">Signal</keyword>
<gene>
    <name evidence="5" type="ORF">DCC81_06970</name>
</gene>
<evidence type="ECO:0000313" key="5">
    <source>
        <dbReference type="EMBL" id="PUZ29198.1"/>
    </source>
</evidence>
<dbReference type="EMBL" id="QCYK01000001">
    <property type="protein sequence ID" value="PUZ29198.1"/>
    <property type="molecule type" value="Genomic_DNA"/>
</dbReference>
<dbReference type="SUPFAM" id="SSF56219">
    <property type="entry name" value="DNase I-like"/>
    <property type="match status" value="1"/>
</dbReference>
<dbReference type="AlphaFoldDB" id="A0A2T7BNE4"/>
<dbReference type="Proteomes" id="UP000244450">
    <property type="component" value="Unassembled WGS sequence"/>
</dbReference>
<evidence type="ECO:0000259" key="3">
    <source>
        <dbReference type="Pfam" id="PF13205"/>
    </source>
</evidence>
<dbReference type="Pfam" id="PF13205">
    <property type="entry name" value="Big_5"/>
    <property type="match status" value="1"/>
</dbReference>
<dbReference type="Pfam" id="PF18962">
    <property type="entry name" value="Por_Secre_tail"/>
    <property type="match status" value="1"/>
</dbReference>
<reference evidence="5 6" key="1">
    <citation type="submission" date="2018-04" db="EMBL/GenBank/DDBJ databases">
        <title>Chitinophaga fuyangensis sp. nov., isolated from soil in a chemical factory.</title>
        <authorList>
            <person name="Chen K."/>
        </authorList>
    </citation>
    <scope>NUCLEOTIDE SEQUENCE [LARGE SCALE GENOMIC DNA]</scope>
    <source>
        <strain evidence="5 6">LY-1</strain>
    </source>
</reference>
<name>A0A2T7BNE4_9BACT</name>
<keyword evidence="6" id="KW-1185">Reference proteome</keyword>
<dbReference type="InterPro" id="IPR026444">
    <property type="entry name" value="Secre_tail"/>
</dbReference>
<dbReference type="Gene3D" id="3.60.10.10">
    <property type="entry name" value="Endonuclease/exonuclease/phosphatase"/>
    <property type="match status" value="1"/>
</dbReference>
<feature type="chain" id="PRO_5015562135" description="Secretion system C-terminal sorting domain-containing protein" evidence="2">
    <location>
        <begin position="21"/>
        <end position="1092"/>
    </location>
</feature>
<feature type="signal peptide" evidence="2">
    <location>
        <begin position="1"/>
        <end position="20"/>
    </location>
</feature>
<organism evidence="5 6">
    <name type="scientific">Chitinophaga parva</name>
    <dbReference type="NCBI Taxonomy" id="2169414"/>
    <lineage>
        <taxon>Bacteria</taxon>
        <taxon>Pseudomonadati</taxon>
        <taxon>Bacteroidota</taxon>
        <taxon>Chitinophagia</taxon>
        <taxon>Chitinophagales</taxon>
        <taxon>Chitinophagaceae</taxon>
        <taxon>Chitinophaga</taxon>
    </lineage>
</organism>
<feature type="domain" description="Secretion system C-terminal sorting" evidence="4">
    <location>
        <begin position="1025"/>
        <end position="1090"/>
    </location>
</feature>
<comment type="caution">
    <text evidence="5">The sequence shown here is derived from an EMBL/GenBank/DDBJ whole genome shotgun (WGS) entry which is preliminary data.</text>
</comment>
<feature type="domain" description="SbsA Ig-like" evidence="3">
    <location>
        <begin position="226"/>
        <end position="332"/>
    </location>
</feature>
<accession>A0A2T7BNE4</accession>
<evidence type="ECO:0000259" key="4">
    <source>
        <dbReference type="Pfam" id="PF18962"/>
    </source>
</evidence>
<evidence type="ECO:0000256" key="1">
    <source>
        <dbReference type="ARBA" id="ARBA00022729"/>
    </source>
</evidence>
<dbReference type="Gene3D" id="2.60.120.260">
    <property type="entry name" value="Galactose-binding domain-like"/>
    <property type="match status" value="1"/>
</dbReference>
<evidence type="ECO:0000256" key="2">
    <source>
        <dbReference type="SAM" id="SignalP"/>
    </source>
</evidence>
<dbReference type="RefSeq" id="WP_108685837.1">
    <property type="nucleotide sequence ID" value="NZ_QCYK01000001.1"/>
</dbReference>
<sequence>MKRLLLLFFSSTLTATMVKAQSNPAPQSLPYQQTFDALPATSTVYPDGWQGWTLAGSPSGNFNTAAPAADKALATGTASSTANGTYNYNGKLGFLNSGSADISLVLAINTTGQSNISMQYDVATLRNPYDGGSNTRVNEVILQYRVGTAGAFTSISGTEYQNNTTQQTTSGVTTPQHSATESLLLPVACENQPVVQLRWVNRQISGAGSRPSFMVDNISVGGGARDTTRPSIIALQPAAGDTAQPTAKPAVTFSENIQLGTGNAVLHNLTSGTTQVIALGTATASISNNLLTLNVKLSPNQSYFLTLDSNAVQDIFGNAFTGLTDSSWHFATGPQVTSFDFNTCTPAGSNQLAGGFTQYAVTGNQQWACSTFGQNGTNGLEINGYSSGPQTNEQWLISPAFDLTGYTYPLLSFNSEVAFTGPSLQLVVSTDYDGVSNPHTATWTPVNGRFPNADQANTWALSTGINLAAFKDSSVYVAFIYTSSPTLNAARWDIDNFNIVNSATPPPPSVSNTTAGLAFDYVKAGSVSAPQAFTFYGNDFTGPLTITAPAGFKVSKDSTTFTSSITYTLDEVNAGLQTAFAEFAPAAANTNYADSLRFISAGLNQAITGVSGTSLHSLKVVNWNMEWFGSPVQDPANDSLQQANATVVMRNLNADIFALAEVVDTARINAIASQLGYKVIVSDFGSYTDSITDVDYPSAQKLAFMYKPEVIRGIRSYGVMRYNASSSAYKNWSSGRFPFYFETIAKLDNDSARIGFFVIHAKANTGTAADKIDSYNRRLNGNKEFKDTLDAEYHHTNFLILGDFNDALNKTITAEMAPDTTTSYIDFMNDSVDYKPITLPLALAGKKSTVSNANVIDNVIASEEMAMSYLPNSAQVADYVARLVSSYGTTTTDHYPVMSRYNLHILANPAPVTDFVARDNNGTIDLAWNTSYEINTRRFIVEKSANNRDFNPADTVAAQGTTALPTAYTSQDKHPYPGTSYYRLKTVLRDSSFAYSNVQSVTLTLKESIFQLLWCLLGHNLQVWIDWPQKGTCQANLQLIDLFGRIRYNGPVTLNQGRNTKVLDVNNVPSGIYFLRVQSGAQVKTSTIVIAK</sequence>
<proteinExistence type="predicted"/>
<dbReference type="NCBIfam" id="TIGR04183">
    <property type="entry name" value="Por_Secre_tail"/>
    <property type="match status" value="1"/>
</dbReference>
<dbReference type="InterPro" id="IPR032812">
    <property type="entry name" value="SbsA_Ig"/>
</dbReference>
<dbReference type="InterPro" id="IPR036691">
    <property type="entry name" value="Endo/exonu/phosph_ase_sf"/>
</dbReference>
<protein>
    <recommendedName>
        <fullName evidence="7">Secretion system C-terminal sorting domain-containing protein</fullName>
    </recommendedName>
</protein>
<evidence type="ECO:0000313" key="6">
    <source>
        <dbReference type="Proteomes" id="UP000244450"/>
    </source>
</evidence>
<evidence type="ECO:0008006" key="7">
    <source>
        <dbReference type="Google" id="ProtNLM"/>
    </source>
</evidence>
<dbReference type="OrthoDB" id="5500612at2"/>